<evidence type="ECO:0000313" key="4">
    <source>
        <dbReference type="EMBL" id="TFK38146.1"/>
    </source>
</evidence>
<dbReference type="EMBL" id="ML213604">
    <property type="protein sequence ID" value="TFK38146.1"/>
    <property type="molecule type" value="Genomic_DNA"/>
</dbReference>
<dbReference type="CDD" id="cd05233">
    <property type="entry name" value="SDR_c"/>
    <property type="match status" value="1"/>
</dbReference>
<proteinExistence type="inferred from homology"/>
<evidence type="ECO:0000256" key="3">
    <source>
        <dbReference type="ARBA" id="ARBA00023002"/>
    </source>
</evidence>
<reference evidence="4 5" key="1">
    <citation type="journal article" date="2019" name="Nat. Ecol. Evol.">
        <title>Megaphylogeny resolves global patterns of mushroom evolution.</title>
        <authorList>
            <person name="Varga T."/>
            <person name="Krizsan K."/>
            <person name="Foldi C."/>
            <person name="Dima B."/>
            <person name="Sanchez-Garcia M."/>
            <person name="Sanchez-Ramirez S."/>
            <person name="Szollosi G.J."/>
            <person name="Szarkandi J.G."/>
            <person name="Papp V."/>
            <person name="Albert L."/>
            <person name="Andreopoulos W."/>
            <person name="Angelini C."/>
            <person name="Antonin V."/>
            <person name="Barry K.W."/>
            <person name="Bougher N.L."/>
            <person name="Buchanan P."/>
            <person name="Buyck B."/>
            <person name="Bense V."/>
            <person name="Catcheside P."/>
            <person name="Chovatia M."/>
            <person name="Cooper J."/>
            <person name="Damon W."/>
            <person name="Desjardin D."/>
            <person name="Finy P."/>
            <person name="Geml J."/>
            <person name="Haridas S."/>
            <person name="Hughes K."/>
            <person name="Justo A."/>
            <person name="Karasinski D."/>
            <person name="Kautmanova I."/>
            <person name="Kiss B."/>
            <person name="Kocsube S."/>
            <person name="Kotiranta H."/>
            <person name="LaButti K.M."/>
            <person name="Lechner B.E."/>
            <person name="Liimatainen K."/>
            <person name="Lipzen A."/>
            <person name="Lukacs Z."/>
            <person name="Mihaltcheva S."/>
            <person name="Morgado L.N."/>
            <person name="Niskanen T."/>
            <person name="Noordeloos M.E."/>
            <person name="Ohm R.A."/>
            <person name="Ortiz-Santana B."/>
            <person name="Ovrebo C."/>
            <person name="Racz N."/>
            <person name="Riley R."/>
            <person name="Savchenko A."/>
            <person name="Shiryaev A."/>
            <person name="Soop K."/>
            <person name="Spirin V."/>
            <person name="Szebenyi C."/>
            <person name="Tomsovsky M."/>
            <person name="Tulloss R.E."/>
            <person name="Uehling J."/>
            <person name="Grigoriev I.V."/>
            <person name="Vagvolgyi C."/>
            <person name="Papp T."/>
            <person name="Martin F.M."/>
            <person name="Miettinen O."/>
            <person name="Hibbett D.S."/>
            <person name="Nagy L.G."/>
        </authorList>
    </citation>
    <scope>NUCLEOTIDE SEQUENCE [LARGE SCALE GENOMIC DNA]</scope>
    <source>
        <strain evidence="4 5">CBS 166.37</strain>
    </source>
</reference>
<name>A0A5C3M1E3_9AGAR</name>
<dbReference type="OrthoDB" id="1888931at2759"/>
<sequence>MSGQNAFNLQGKVAVITGAASGIGLETSKLFLRSGIQGLVLVDRSKEALKKAFSESSESDSQLCEFVEADVSNEDSTKLYVKTAVDRWGRLDICVLNAGILFLGIKHAGRAMKDNPEGSSGSIVVISSQLGLEGAPGLSAYSASKWAVRGLALTAAEELTPLGIRVNSVCPGPIHTPLLDAFEKESWPVMAGKTLMNRLGKPEEIANAVLYLASGASSFCSGTTLKVDGGYSKFG</sequence>
<dbReference type="AlphaFoldDB" id="A0A5C3M1E3"/>
<comment type="similarity">
    <text evidence="1">Belongs to the short-chain dehydrogenases/reductases (SDR) family.</text>
</comment>
<organism evidence="4 5">
    <name type="scientific">Crucibulum laeve</name>
    <dbReference type="NCBI Taxonomy" id="68775"/>
    <lineage>
        <taxon>Eukaryota</taxon>
        <taxon>Fungi</taxon>
        <taxon>Dikarya</taxon>
        <taxon>Basidiomycota</taxon>
        <taxon>Agaricomycotina</taxon>
        <taxon>Agaricomycetes</taxon>
        <taxon>Agaricomycetidae</taxon>
        <taxon>Agaricales</taxon>
        <taxon>Agaricineae</taxon>
        <taxon>Nidulariaceae</taxon>
        <taxon>Crucibulum</taxon>
    </lineage>
</organism>
<keyword evidence="3" id="KW-0560">Oxidoreductase</keyword>
<dbReference type="SUPFAM" id="SSF51735">
    <property type="entry name" value="NAD(P)-binding Rossmann-fold domains"/>
    <property type="match status" value="1"/>
</dbReference>
<dbReference type="PANTHER" id="PTHR24321">
    <property type="entry name" value="DEHYDROGENASES, SHORT CHAIN"/>
    <property type="match status" value="1"/>
</dbReference>
<evidence type="ECO:0000256" key="1">
    <source>
        <dbReference type="ARBA" id="ARBA00006484"/>
    </source>
</evidence>
<protein>
    <recommendedName>
        <fullName evidence="6">Short-chain dehydrogenase/reductase SDR</fullName>
    </recommendedName>
</protein>
<dbReference type="Pfam" id="PF00106">
    <property type="entry name" value="adh_short"/>
    <property type="match status" value="1"/>
</dbReference>
<dbReference type="Proteomes" id="UP000308652">
    <property type="component" value="Unassembled WGS sequence"/>
</dbReference>
<dbReference type="GO" id="GO:0016491">
    <property type="term" value="F:oxidoreductase activity"/>
    <property type="evidence" value="ECO:0007669"/>
    <property type="project" value="UniProtKB-KW"/>
</dbReference>
<dbReference type="InterPro" id="IPR002347">
    <property type="entry name" value="SDR_fam"/>
</dbReference>
<dbReference type="PRINTS" id="PR00081">
    <property type="entry name" value="GDHRDH"/>
</dbReference>
<keyword evidence="2" id="KW-0521">NADP</keyword>
<accession>A0A5C3M1E3</accession>
<dbReference type="PROSITE" id="PS00061">
    <property type="entry name" value="ADH_SHORT"/>
    <property type="match status" value="1"/>
</dbReference>
<keyword evidence="5" id="KW-1185">Reference proteome</keyword>
<evidence type="ECO:0000256" key="2">
    <source>
        <dbReference type="ARBA" id="ARBA00022857"/>
    </source>
</evidence>
<dbReference type="InterPro" id="IPR036291">
    <property type="entry name" value="NAD(P)-bd_dom_sf"/>
</dbReference>
<dbReference type="PANTHER" id="PTHR24321:SF8">
    <property type="entry name" value="ESTRADIOL 17-BETA-DEHYDROGENASE 8-RELATED"/>
    <property type="match status" value="1"/>
</dbReference>
<dbReference type="STRING" id="68775.A0A5C3M1E3"/>
<evidence type="ECO:0008006" key="6">
    <source>
        <dbReference type="Google" id="ProtNLM"/>
    </source>
</evidence>
<dbReference type="Pfam" id="PF13561">
    <property type="entry name" value="adh_short_C2"/>
    <property type="match status" value="1"/>
</dbReference>
<gene>
    <name evidence="4" type="ORF">BDQ12DRAFT_735743</name>
</gene>
<dbReference type="Gene3D" id="3.40.50.720">
    <property type="entry name" value="NAD(P)-binding Rossmann-like Domain"/>
    <property type="match status" value="2"/>
</dbReference>
<dbReference type="InterPro" id="IPR020904">
    <property type="entry name" value="Sc_DH/Rdtase_CS"/>
</dbReference>
<evidence type="ECO:0000313" key="5">
    <source>
        <dbReference type="Proteomes" id="UP000308652"/>
    </source>
</evidence>